<keyword evidence="3" id="KW-1185">Reference proteome</keyword>
<evidence type="ECO:0000313" key="2">
    <source>
        <dbReference type="EMBL" id="TKB98898.1"/>
    </source>
</evidence>
<sequence>MKSNSTFYSLLTLLISMVSSTAFAQFVNNGTTIIIQNNTTVFVNGDFSNISGSIVNLGNLTLTGNWSNNDVQGAFNIASSGNVNFTGQDQTIGGTQPTFFPGVALSGTGIKRLLINATVNGGLNLNDREFALVDKSLDFINKNAAGITFTTGFVSTDLRGTLYRNTNSQLDYLFPLGSRTTGSLRYRPVLLRAKDNLDNSFGVTFVNKDPSTEGFDRNQKRFDVNEINPAYFHILDQKQGSSAADFSFYYDNPGDGNFNQLVNWIRFNLWEKAGISNPQPFASVTHPELNQMMTYSSIQTISSLPMALASITSNNDPITFFNSFTPDGDGINDRWEIKNIDLFPDNDLTILNRWGSEILKIKGYNNGNAWDGLGLNNGTYFYILKVNVNGESKVYKGFITLLRNN</sequence>
<dbReference type="Proteomes" id="UP000308181">
    <property type="component" value="Unassembled WGS sequence"/>
</dbReference>
<keyword evidence="1" id="KW-0732">Signal</keyword>
<dbReference type="Pfam" id="PF13585">
    <property type="entry name" value="CHU_C"/>
    <property type="match status" value="1"/>
</dbReference>
<dbReference type="RefSeq" id="WP_136825712.1">
    <property type="nucleotide sequence ID" value="NZ_SWBP01000002.1"/>
</dbReference>
<dbReference type="NCBIfam" id="TIGR04131">
    <property type="entry name" value="Bac_Flav_CTERM"/>
    <property type="match status" value="1"/>
</dbReference>
<reference evidence="2 3" key="1">
    <citation type="submission" date="2019-04" db="EMBL/GenBank/DDBJ databases">
        <title>Pedobacter sp. AR-3-17 sp. nov., isolated from Arctic soil.</title>
        <authorList>
            <person name="Dahal R.H."/>
            <person name="Kim D.-U."/>
        </authorList>
    </citation>
    <scope>NUCLEOTIDE SEQUENCE [LARGE SCALE GENOMIC DNA]</scope>
    <source>
        <strain evidence="2 3">AR-3-17</strain>
    </source>
</reference>
<feature type="signal peptide" evidence="1">
    <location>
        <begin position="1"/>
        <end position="24"/>
    </location>
</feature>
<feature type="chain" id="PRO_5020334974" evidence="1">
    <location>
        <begin position="25"/>
        <end position="405"/>
    </location>
</feature>
<gene>
    <name evidence="2" type="ORF">FA046_07225</name>
</gene>
<dbReference type="OrthoDB" id="9765926at2"/>
<protein>
    <submittedName>
        <fullName evidence="2">Gliding motility-associated C-terminal domain-containing protein</fullName>
    </submittedName>
</protein>
<dbReference type="InterPro" id="IPR026341">
    <property type="entry name" value="T9SS_type_B"/>
</dbReference>
<accession>A0A4U1C014</accession>
<proteinExistence type="predicted"/>
<dbReference type="AlphaFoldDB" id="A0A4U1C014"/>
<dbReference type="EMBL" id="SWBP01000002">
    <property type="protein sequence ID" value="TKB98898.1"/>
    <property type="molecule type" value="Genomic_DNA"/>
</dbReference>
<evidence type="ECO:0000256" key="1">
    <source>
        <dbReference type="SAM" id="SignalP"/>
    </source>
</evidence>
<name>A0A4U1C014_9SPHI</name>
<comment type="caution">
    <text evidence="2">The sequence shown here is derived from an EMBL/GenBank/DDBJ whole genome shotgun (WGS) entry which is preliminary data.</text>
</comment>
<evidence type="ECO:0000313" key="3">
    <source>
        <dbReference type="Proteomes" id="UP000308181"/>
    </source>
</evidence>
<organism evidence="2 3">
    <name type="scientific">Pedobacter cryophilus</name>
    <dbReference type="NCBI Taxonomy" id="2571271"/>
    <lineage>
        <taxon>Bacteria</taxon>
        <taxon>Pseudomonadati</taxon>
        <taxon>Bacteroidota</taxon>
        <taxon>Sphingobacteriia</taxon>
        <taxon>Sphingobacteriales</taxon>
        <taxon>Sphingobacteriaceae</taxon>
        <taxon>Pedobacter</taxon>
    </lineage>
</organism>